<evidence type="ECO:0000256" key="3">
    <source>
        <dbReference type="ARBA" id="ARBA00022692"/>
    </source>
</evidence>
<dbReference type="GO" id="GO:0022857">
    <property type="term" value="F:transmembrane transporter activity"/>
    <property type="evidence" value="ECO:0007669"/>
    <property type="project" value="InterPro"/>
</dbReference>
<evidence type="ECO:0000256" key="1">
    <source>
        <dbReference type="ARBA" id="ARBA00004141"/>
    </source>
</evidence>
<dbReference type="InterPro" id="IPR000109">
    <property type="entry name" value="POT_fam"/>
</dbReference>
<evidence type="ECO:0000256" key="5">
    <source>
        <dbReference type="ARBA" id="ARBA00023136"/>
    </source>
</evidence>
<dbReference type="Gene3D" id="1.20.1250.20">
    <property type="entry name" value="MFS general substrate transporter like domains"/>
    <property type="match status" value="1"/>
</dbReference>
<gene>
    <name evidence="7" type="ORF">EZV62_015997</name>
</gene>
<organism evidence="7 8">
    <name type="scientific">Acer yangbiense</name>
    <dbReference type="NCBI Taxonomy" id="1000413"/>
    <lineage>
        <taxon>Eukaryota</taxon>
        <taxon>Viridiplantae</taxon>
        <taxon>Streptophyta</taxon>
        <taxon>Embryophyta</taxon>
        <taxon>Tracheophyta</taxon>
        <taxon>Spermatophyta</taxon>
        <taxon>Magnoliopsida</taxon>
        <taxon>eudicotyledons</taxon>
        <taxon>Gunneridae</taxon>
        <taxon>Pentapetalae</taxon>
        <taxon>rosids</taxon>
        <taxon>malvids</taxon>
        <taxon>Sapindales</taxon>
        <taxon>Sapindaceae</taxon>
        <taxon>Hippocastanoideae</taxon>
        <taxon>Acereae</taxon>
        <taxon>Acer</taxon>
    </lineage>
</organism>
<keyword evidence="3 6" id="KW-0812">Transmembrane</keyword>
<reference evidence="8" key="1">
    <citation type="journal article" date="2019" name="Gigascience">
        <title>De novo genome assembly of the endangered Acer yangbiense, a plant species with extremely small populations endemic to Yunnan Province, China.</title>
        <authorList>
            <person name="Yang J."/>
            <person name="Wariss H.M."/>
            <person name="Tao L."/>
            <person name="Zhang R."/>
            <person name="Yun Q."/>
            <person name="Hollingsworth P."/>
            <person name="Dao Z."/>
            <person name="Luo G."/>
            <person name="Guo H."/>
            <person name="Ma Y."/>
            <person name="Sun W."/>
        </authorList>
    </citation>
    <scope>NUCLEOTIDE SEQUENCE [LARGE SCALE GENOMIC DNA]</scope>
    <source>
        <strain evidence="8">cv. Malutang</strain>
    </source>
</reference>
<name>A0A5C7HN28_9ROSI</name>
<keyword evidence="5 6" id="KW-0472">Membrane</keyword>
<proteinExistence type="inferred from homology"/>
<dbReference type="PANTHER" id="PTHR11654">
    <property type="entry name" value="OLIGOPEPTIDE TRANSPORTER-RELATED"/>
    <property type="match status" value="1"/>
</dbReference>
<dbReference type="GO" id="GO:0016020">
    <property type="term" value="C:membrane"/>
    <property type="evidence" value="ECO:0007669"/>
    <property type="project" value="UniProtKB-SubCell"/>
</dbReference>
<evidence type="ECO:0000313" key="7">
    <source>
        <dbReference type="EMBL" id="TXG58168.1"/>
    </source>
</evidence>
<dbReference type="InterPro" id="IPR036259">
    <property type="entry name" value="MFS_trans_sf"/>
</dbReference>
<evidence type="ECO:0000256" key="4">
    <source>
        <dbReference type="ARBA" id="ARBA00022989"/>
    </source>
</evidence>
<evidence type="ECO:0000313" key="8">
    <source>
        <dbReference type="Proteomes" id="UP000323000"/>
    </source>
</evidence>
<keyword evidence="8" id="KW-1185">Reference proteome</keyword>
<feature type="transmembrane region" description="Helical" evidence="6">
    <location>
        <begin position="180"/>
        <end position="200"/>
    </location>
</feature>
<protein>
    <recommendedName>
        <fullName evidence="9">Major facilitator superfamily (MFS) profile domain-containing protein</fullName>
    </recommendedName>
</protein>
<sequence length="237" mass="26493">MVEEIQDKPEQLEITIVPNQSKVTILPQKKRVGWKAIPYILVREFHYTQVIAINILNILGGITNFASLHGAFISDTYVGRFKTMAFAFVADIMVRNGGCDFNGVVAAAASVEILSGPAATIRPMQTHHHVSTTQPTVMLMDLGLLSIRSNGIRPYIIPFDVNQFDPTTEEGAKGINSFFYWYYTTITVVILITTKMVVYIQDSMSWAIGFEIPTMLMACSIVLFLVRTRIYVHVKPG</sequence>
<accession>A0A5C7HN28</accession>
<dbReference type="Proteomes" id="UP000323000">
    <property type="component" value="Chromosome 7"/>
</dbReference>
<keyword evidence="4 6" id="KW-1133">Transmembrane helix</keyword>
<dbReference type="EMBL" id="VAHF01000007">
    <property type="protein sequence ID" value="TXG58168.1"/>
    <property type="molecule type" value="Genomic_DNA"/>
</dbReference>
<feature type="transmembrane region" description="Helical" evidence="6">
    <location>
        <begin position="206"/>
        <end position="226"/>
    </location>
</feature>
<dbReference type="AlphaFoldDB" id="A0A5C7HN28"/>
<comment type="similarity">
    <text evidence="2">Belongs to the major facilitator superfamily. Proton-dependent oligopeptide transporter (POT/PTR) (TC 2.A.17) family.</text>
</comment>
<evidence type="ECO:0000256" key="6">
    <source>
        <dbReference type="SAM" id="Phobius"/>
    </source>
</evidence>
<comment type="caution">
    <text evidence="7">The sequence shown here is derived from an EMBL/GenBank/DDBJ whole genome shotgun (WGS) entry which is preliminary data.</text>
</comment>
<dbReference type="Pfam" id="PF00854">
    <property type="entry name" value="PTR2"/>
    <property type="match status" value="1"/>
</dbReference>
<evidence type="ECO:0008006" key="9">
    <source>
        <dbReference type="Google" id="ProtNLM"/>
    </source>
</evidence>
<dbReference type="OrthoDB" id="1733427at2759"/>
<comment type="subcellular location">
    <subcellularLocation>
        <location evidence="1">Membrane</location>
        <topology evidence="1">Multi-pass membrane protein</topology>
    </subcellularLocation>
</comment>
<evidence type="ECO:0000256" key="2">
    <source>
        <dbReference type="ARBA" id="ARBA00005982"/>
    </source>
</evidence>